<dbReference type="InterPro" id="IPR003586">
    <property type="entry name" value="Hint_dom_C"/>
</dbReference>
<dbReference type="NCBIfam" id="TIGR01443">
    <property type="entry name" value="intein_Cterm"/>
    <property type="match status" value="1"/>
</dbReference>
<evidence type="ECO:0000313" key="3">
    <source>
        <dbReference type="EMBL" id="PJA40530.1"/>
    </source>
</evidence>
<protein>
    <recommendedName>
        <fullName evidence="2">Hint domain-containing protein</fullName>
    </recommendedName>
</protein>
<feature type="compositionally biased region" description="Basic and acidic residues" evidence="1">
    <location>
        <begin position="1"/>
        <end position="17"/>
    </location>
</feature>
<feature type="region of interest" description="Disordered" evidence="1">
    <location>
        <begin position="68"/>
        <end position="90"/>
    </location>
</feature>
<feature type="compositionally biased region" description="Low complexity" evidence="1">
    <location>
        <begin position="24"/>
        <end position="40"/>
    </location>
</feature>
<dbReference type="CDD" id="cd00081">
    <property type="entry name" value="Hint"/>
    <property type="match status" value="1"/>
</dbReference>
<feature type="non-terminal residue" evidence="3">
    <location>
        <position position="597"/>
    </location>
</feature>
<feature type="region of interest" description="Disordered" evidence="1">
    <location>
        <begin position="510"/>
        <end position="537"/>
    </location>
</feature>
<comment type="caution">
    <text evidence="3">The sequence shown here is derived from an EMBL/GenBank/DDBJ whole genome shotgun (WGS) entry which is preliminary data.</text>
</comment>
<organism evidence="3 4">
    <name type="scientific">candidate division WWE3 bacterium CG_4_9_14_3_um_filter_34_6</name>
    <dbReference type="NCBI Taxonomy" id="1975079"/>
    <lineage>
        <taxon>Bacteria</taxon>
        <taxon>Katanobacteria</taxon>
    </lineage>
</organism>
<dbReference type="InterPro" id="IPR036844">
    <property type="entry name" value="Hint_dom_sf"/>
</dbReference>
<dbReference type="AlphaFoldDB" id="A0A2M7X302"/>
<dbReference type="Proteomes" id="UP000230683">
    <property type="component" value="Unassembled WGS sequence"/>
</dbReference>
<evidence type="ECO:0000313" key="4">
    <source>
        <dbReference type="Proteomes" id="UP000230683"/>
    </source>
</evidence>
<dbReference type="EMBL" id="PFWY01000092">
    <property type="protein sequence ID" value="PJA40530.1"/>
    <property type="molecule type" value="Genomic_DNA"/>
</dbReference>
<dbReference type="SMART" id="SM00305">
    <property type="entry name" value="HintC"/>
    <property type="match status" value="1"/>
</dbReference>
<dbReference type="SUPFAM" id="SSF51294">
    <property type="entry name" value="Hedgehog/intein (Hint) domain"/>
    <property type="match status" value="1"/>
</dbReference>
<proteinExistence type="predicted"/>
<dbReference type="Gene3D" id="2.170.16.10">
    <property type="entry name" value="Hedgehog/Intein (Hint) domain"/>
    <property type="match status" value="1"/>
</dbReference>
<dbReference type="Gene3D" id="2.40.300.10">
    <property type="entry name" value="Head decoration protein D"/>
    <property type="match status" value="1"/>
</dbReference>
<name>A0A2M7X302_UNCKA</name>
<dbReference type="PROSITE" id="PS50818">
    <property type="entry name" value="INTEIN_C_TER"/>
    <property type="match status" value="1"/>
</dbReference>
<dbReference type="InterPro" id="IPR030934">
    <property type="entry name" value="Intein_C"/>
</dbReference>
<evidence type="ECO:0000256" key="1">
    <source>
        <dbReference type="SAM" id="MobiDB-lite"/>
    </source>
</evidence>
<sequence length="597" mass="62992">MRSKRPNAEIEKAELLHVPKGAKSQRGQGTSSTSGNIGTGSAWKKVSEIKVGDKIAIVRPSAEIDTEIASVPRPAGGNETDSKSGSISALGRTGTVDFDEVVSIKKVGREQVWDIEVEGTHNFVGNGILAHNTYINGNLGVGTTYPSSKLTVNSDGTLNPDDLVFNVQNNNSNVFSVSAKGDYSYAGTGSSIEADYAEYFKTLDTNLQAGEAVCIDVLNPNSVSRCRGVSDPNIMGIVSTKPALVGNAKPELVKSEKAVIIAMLGQIPAKVSNENGEVRIGDSLTSASIPGYLMKANAGDSTVGIALEEFRPSADIDTEVASVPNGTGDTLNGQGNVGTGTIQVMISRRNKSLTVEAVEEKVTERIAAMEIEDEVNILVANAVSALTPTNTLTLDENGNLILANDPNKTINILANNAEIRNITDGLVTLQSDYETLKNTTEQRIAKLEKTIFTSVFEKDYVTDGDVKQGELVSFDGTKVVKAKDANRDNILGVVVRPSADIEKAELLRIPNEDQSQEGQGTDAMSEGTSSTSDVPAQAANVGTGTVTVTTRGKVDIQVTNENGEIKRGDPITTSLIESGIGAKAITEGMIIGYALED</sequence>
<reference evidence="4" key="1">
    <citation type="submission" date="2017-09" db="EMBL/GenBank/DDBJ databases">
        <title>Depth-based differentiation of microbial function through sediment-hosted aquifers and enrichment of novel symbionts in the deep terrestrial subsurface.</title>
        <authorList>
            <person name="Probst A.J."/>
            <person name="Ladd B."/>
            <person name="Jarett J.K."/>
            <person name="Geller-Mcgrath D.E."/>
            <person name="Sieber C.M.K."/>
            <person name="Emerson J.B."/>
            <person name="Anantharaman K."/>
            <person name="Thomas B.C."/>
            <person name="Malmstrom R."/>
            <person name="Stieglmeier M."/>
            <person name="Klingl A."/>
            <person name="Woyke T."/>
            <person name="Ryan C.M."/>
            <person name="Banfield J.F."/>
        </authorList>
    </citation>
    <scope>NUCLEOTIDE SEQUENCE [LARGE SCALE GENOMIC DNA]</scope>
</reference>
<feature type="domain" description="Hint" evidence="2">
    <location>
        <begin position="93"/>
        <end position="138"/>
    </location>
</feature>
<evidence type="ECO:0000259" key="2">
    <source>
        <dbReference type="SMART" id="SM00305"/>
    </source>
</evidence>
<feature type="region of interest" description="Disordered" evidence="1">
    <location>
        <begin position="1"/>
        <end position="40"/>
    </location>
</feature>
<dbReference type="Pfam" id="PF14890">
    <property type="entry name" value="Intein_splicing"/>
    <property type="match status" value="1"/>
</dbReference>
<accession>A0A2M7X302</accession>
<gene>
    <name evidence="3" type="ORF">CO178_02045</name>
</gene>